<dbReference type="InterPro" id="IPR046886">
    <property type="entry name" value="RsmE_MTase_dom"/>
</dbReference>
<dbReference type="Gene3D" id="2.40.240.20">
    <property type="entry name" value="Hypothetical PUA domain-like, domain 1"/>
    <property type="match status" value="1"/>
</dbReference>
<keyword evidence="7 12" id="KW-0489">Methyltransferase</keyword>
<dbReference type="Pfam" id="PF04452">
    <property type="entry name" value="Methyltrans_RNA"/>
    <property type="match status" value="1"/>
</dbReference>
<comment type="catalytic activity">
    <reaction evidence="11 12">
        <text>uridine(1498) in 16S rRNA + S-adenosyl-L-methionine = N(3)-methyluridine(1498) in 16S rRNA + S-adenosyl-L-homocysteine + H(+)</text>
        <dbReference type="Rhea" id="RHEA:42920"/>
        <dbReference type="Rhea" id="RHEA-COMP:10283"/>
        <dbReference type="Rhea" id="RHEA-COMP:10284"/>
        <dbReference type="ChEBI" id="CHEBI:15378"/>
        <dbReference type="ChEBI" id="CHEBI:57856"/>
        <dbReference type="ChEBI" id="CHEBI:59789"/>
        <dbReference type="ChEBI" id="CHEBI:65315"/>
        <dbReference type="ChEBI" id="CHEBI:74502"/>
        <dbReference type="EC" id="2.1.1.193"/>
    </reaction>
</comment>
<evidence type="ECO:0000259" key="13">
    <source>
        <dbReference type="Pfam" id="PF04452"/>
    </source>
</evidence>
<dbReference type="SUPFAM" id="SSF88697">
    <property type="entry name" value="PUA domain-like"/>
    <property type="match status" value="1"/>
</dbReference>
<name>A0A238Y2M1_9RHOB</name>
<dbReference type="Pfam" id="PF20260">
    <property type="entry name" value="PUA_4"/>
    <property type="match status" value="1"/>
</dbReference>
<keyword evidence="6 12" id="KW-0698">rRNA processing</keyword>
<evidence type="ECO:0000313" key="16">
    <source>
        <dbReference type="Proteomes" id="UP000198417"/>
    </source>
</evidence>
<protein>
    <recommendedName>
        <fullName evidence="4 12">Ribosomal RNA small subunit methyltransferase E</fullName>
        <ecNumber evidence="3 12">2.1.1.193</ecNumber>
    </recommendedName>
</protein>
<feature type="domain" description="Ribosomal RNA small subunit methyltransferase E PUA-like" evidence="14">
    <location>
        <begin position="25"/>
        <end position="66"/>
    </location>
</feature>
<keyword evidence="8 12" id="KW-0808">Transferase</keyword>
<evidence type="ECO:0000256" key="4">
    <source>
        <dbReference type="ARBA" id="ARBA00013673"/>
    </source>
</evidence>
<keyword evidence="5 12" id="KW-0963">Cytoplasm</keyword>
<dbReference type="InterPro" id="IPR006700">
    <property type="entry name" value="RsmE"/>
</dbReference>
<dbReference type="Gene3D" id="3.40.1280.10">
    <property type="match status" value="1"/>
</dbReference>
<dbReference type="PANTHER" id="PTHR30027">
    <property type="entry name" value="RIBOSOMAL RNA SMALL SUBUNIT METHYLTRANSFERASE E"/>
    <property type="match status" value="1"/>
</dbReference>
<proteinExistence type="inferred from homology"/>
<dbReference type="InterPro" id="IPR029028">
    <property type="entry name" value="Alpha/beta_knot_MTases"/>
</dbReference>
<evidence type="ECO:0000256" key="12">
    <source>
        <dbReference type="PIRNR" id="PIRNR015601"/>
    </source>
</evidence>
<evidence type="ECO:0000256" key="9">
    <source>
        <dbReference type="ARBA" id="ARBA00022691"/>
    </source>
</evidence>
<keyword evidence="9 12" id="KW-0949">S-adenosyl-L-methionine</keyword>
<evidence type="ECO:0000256" key="1">
    <source>
        <dbReference type="ARBA" id="ARBA00004496"/>
    </source>
</evidence>
<dbReference type="SUPFAM" id="SSF75217">
    <property type="entry name" value="alpha/beta knot"/>
    <property type="match status" value="1"/>
</dbReference>
<evidence type="ECO:0000256" key="10">
    <source>
        <dbReference type="ARBA" id="ARBA00025699"/>
    </source>
</evidence>
<gene>
    <name evidence="15" type="ORF">SAMN06265370_11478</name>
</gene>
<evidence type="ECO:0000256" key="6">
    <source>
        <dbReference type="ARBA" id="ARBA00022552"/>
    </source>
</evidence>
<evidence type="ECO:0000256" key="11">
    <source>
        <dbReference type="ARBA" id="ARBA00047944"/>
    </source>
</evidence>
<dbReference type="GO" id="GO:0070042">
    <property type="term" value="F:rRNA (uridine-N3-)-methyltransferase activity"/>
    <property type="evidence" value="ECO:0007669"/>
    <property type="project" value="TreeGrafter"/>
</dbReference>
<dbReference type="NCBIfam" id="TIGR00046">
    <property type="entry name" value="RsmE family RNA methyltransferase"/>
    <property type="match status" value="1"/>
</dbReference>
<comment type="subcellular location">
    <subcellularLocation>
        <location evidence="1 12">Cytoplasm</location>
    </subcellularLocation>
</comment>
<dbReference type="EC" id="2.1.1.193" evidence="3 12"/>
<organism evidence="15 16">
    <name type="scientific">Puniceibacterium sediminis</name>
    <dbReference type="NCBI Taxonomy" id="1608407"/>
    <lineage>
        <taxon>Bacteria</taxon>
        <taxon>Pseudomonadati</taxon>
        <taxon>Pseudomonadota</taxon>
        <taxon>Alphaproteobacteria</taxon>
        <taxon>Rhodobacterales</taxon>
        <taxon>Paracoccaceae</taxon>
        <taxon>Puniceibacterium</taxon>
    </lineage>
</organism>
<dbReference type="InterPro" id="IPR046887">
    <property type="entry name" value="RsmE_PUA-like"/>
</dbReference>
<dbReference type="AlphaFoldDB" id="A0A238Y2M1"/>
<evidence type="ECO:0000256" key="8">
    <source>
        <dbReference type="ARBA" id="ARBA00022679"/>
    </source>
</evidence>
<sequence length="248" mass="27419">MVRLMSAKVRLFVEHPLGEAQPVPLSRDQANYLFAVMRLGDDARIALFNGKDGEWIARVGQANKRGGILICEEFVRPVLTPPDLWLIFALIKKARTDFIVEKAVEMGARRILPVQTAFTNSERIRQDRLQAHAVEAAEQCGGTFVPEVADLQKLDRLLADWPADRRLMFCDEGQVGEGGTAPLPSADQPPGPWAILIGPEGGFSETERARLRAMPQAQIVGLGPRILRADTAAVAALTLWQITYGDWR</sequence>
<dbReference type="InterPro" id="IPR029026">
    <property type="entry name" value="tRNA_m1G_MTases_N"/>
</dbReference>
<evidence type="ECO:0000313" key="15">
    <source>
        <dbReference type="EMBL" id="SNR65465.1"/>
    </source>
</evidence>
<evidence type="ECO:0000256" key="5">
    <source>
        <dbReference type="ARBA" id="ARBA00022490"/>
    </source>
</evidence>
<comment type="similarity">
    <text evidence="2 12">Belongs to the RNA methyltransferase RsmE family.</text>
</comment>
<dbReference type="PIRSF" id="PIRSF015601">
    <property type="entry name" value="MTase_slr0722"/>
    <property type="match status" value="1"/>
</dbReference>
<dbReference type="GO" id="GO:0005737">
    <property type="term" value="C:cytoplasm"/>
    <property type="evidence" value="ECO:0007669"/>
    <property type="project" value="UniProtKB-SubCell"/>
</dbReference>
<reference evidence="15 16" key="1">
    <citation type="submission" date="2017-06" db="EMBL/GenBank/DDBJ databases">
        <authorList>
            <person name="Kim H.J."/>
            <person name="Triplett B.A."/>
        </authorList>
    </citation>
    <scope>NUCLEOTIDE SEQUENCE [LARGE SCALE GENOMIC DNA]</scope>
    <source>
        <strain evidence="15 16">DSM 29052</strain>
    </source>
</reference>
<dbReference type="PANTHER" id="PTHR30027:SF3">
    <property type="entry name" value="16S RRNA (URACIL(1498)-N(3))-METHYLTRANSFERASE"/>
    <property type="match status" value="1"/>
</dbReference>
<evidence type="ECO:0000256" key="3">
    <source>
        <dbReference type="ARBA" id="ARBA00012328"/>
    </source>
</evidence>
<feature type="domain" description="Ribosomal RNA small subunit methyltransferase E methyltransferase" evidence="13">
    <location>
        <begin position="83"/>
        <end position="241"/>
    </location>
</feature>
<accession>A0A238Y2M1</accession>
<evidence type="ECO:0000256" key="2">
    <source>
        <dbReference type="ARBA" id="ARBA00005528"/>
    </source>
</evidence>
<dbReference type="Proteomes" id="UP000198417">
    <property type="component" value="Unassembled WGS sequence"/>
</dbReference>
<dbReference type="NCBIfam" id="NF008696">
    <property type="entry name" value="PRK11713.3-5"/>
    <property type="match status" value="1"/>
</dbReference>
<evidence type="ECO:0000259" key="14">
    <source>
        <dbReference type="Pfam" id="PF20260"/>
    </source>
</evidence>
<dbReference type="InterPro" id="IPR015947">
    <property type="entry name" value="PUA-like_sf"/>
</dbReference>
<evidence type="ECO:0000256" key="7">
    <source>
        <dbReference type="ARBA" id="ARBA00022603"/>
    </source>
</evidence>
<comment type="function">
    <text evidence="10 12">Specifically methylates the N3 position of the uracil ring of uridine 1498 (m3U1498) in 16S rRNA. Acts on the fully assembled 30S ribosomal subunit.</text>
</comment>
<dbReference type="GO" id="GO:0070475">
    <property type="term" value="P:rRNA base methylation"/>
    <property type="evidence" value="ECO:0007669"/>
    <property type="project" value="TreeGrafter"/>
</dbReference>
<dbReference type="CDD" id="cd18084">
    <property type="entry name" value="RsmE-like"/>
    <property type="match status" value="1"/>
</dbReference>
<dbReference type="EMBL" id="FZNN01000014">
    <property type="protein sequence ID" value="SNR65465.1"/>
    <property type="molecule type" value="Genomic_DNA"/>
</dbReference>
<keyword evidence="16" id="KW-1185">Reference proteome</keyword>